<name>A0A8S5QRG8_9CAUD</name>
<proteinExistence type="predicted"/>
<protein>
    <submittedName>
        <fullName evidence="1">Uncharacterized protein</fullName>
    </submittedName>
</protein>
<organism evidence="1">
    <name type="scientific">Siphoviridae sp. ctE6L85</name>
    <dbReference type="NCBI Taxonomy" id="2826202"/>
    <lineage>
        <taxon>Viruses</taxon>
        <taxon>Duplodnaviria</taxon>
        <taxon>Heunggongvirae</taxon>
        <taxon>Uroviricota</taxon>
        <taxon>Caudoviricetes</taxon>
    </lineage>
</organism>
<reference evidence="1" key="1">
    <citation type="journal article" date="2021" name="Proc. Natl. Acad. Sci. U.S.A.">
        <title>A Catalog of Tens of Thousands of Viruses from Human Metagenomes Reveals Hidden Associations with Chronic Diseases.</title>
        <authorList>
            <person name="Tisza M.J."/>
            <person name="Buck C.B."/>
        </authorList>
    </citation>
    <scope>NUCLEOTIDE SEQUENCE</scope>
    <source>
        <strain evidence="1">CtE6L85</strain>
    </source>
</reference>
<sequence length="41" mass="4829">MKIKTIAIAAQWIPHQQRNKIGTKRTCEELQAPRIRHAYPM</sequence>
<dbReference type="EMBL" id="BK015711">
    <property type="protein sequence ID" value="DAE21325.1"/>
    <property type="molecule type" value="Genomic_DNA"/>
</dbReference>
<accession>A0A8S5QRG8</accession>
<evidence type="ECO:0000313" key="1">
    <source>
        <dbReference type="EMBL" id="DAE21325.1"/>
    </source>
</evidence>